<comment type="subcellular location">
    <subcellularLocation>
        <location evidence="1 2 3">Nucleus</location>
    </subcellularLocation>
</comment>
<keyword evidence="2 3" id="KW-0539">Nucleus</keyword>
<feature type="compositionally biased region" description="Polar residues" evidence="4">
    <location>
        <begin position="254"/>
        <end position="267"/>
    </location>
</feature>
<keyword evidence="7" id="KW-1185">Reference proteome</keyword>
<accession>A0AAD9VAE7</accession>
<feature type="compositionally biased region" description="Polar residues" evidence="4">
    <location>
        <begin position="148"/>
        <end position="159"/>
    </location>
</feature>
<dbReference type="GO" id="GO:0005634">
    <property type="term" value="C:nucleus"/>
    <property type="evidence" value="ECO:0007669"/>
    <property type="project" value="UniProtKB-SubCell"/>
</dbReference>
<organism evidence="6 7">
    <name type="scientific">Acropora cervicornis</name>
    <name type="common">Staghorn coral</name>
    <dbReference type="NCBI Taxonomy" id="6130"/>
    <lineage>
        <taxon>Eukaryota</taxon>
        <taxon>Metazoa</taxon>
        <taxon>Cnidaria</taxon>
        <taxon>Anthozoa</taxon>
        <taxon>Hexacorallia</taxon>
        <taxon>Scleractinia</taxon>
        <taxon>Astrocoeniina</taxon>
        <taxon>Acroporidae</taxon>
        <taxon>Acropora</taxon>
    </lineage>
</organism>
<keyword evidence="2 3" id="KW-0371">Homeobox</keyword>
<sequence>MADRQNVLMGVTPDVVEAAHILVMMKHGMKAFIEAQNSCHRFPYLYYASLNPTISAQLHYFASHGFPFNSPFYDFSAAPSTYQLPLVHAHSFTIPPQDAYCGMLTASKCIVGPPRDHCPSGEAPGDGNADQETTQPVAKKARLAVNLPTATPTEQLTASEKQDVKRKRKNLTKEQLEILESVYKKEKYPHMDDRIKLEKSTNLSEDRIQVWFQNRRAKDRKKIEAERLQHYFENSSRINEDFTLNNVKEERNATKNNTSGDVSDNER</sequence>
<evidence type="ECO:0000256" key="2">
    <source>
        <dbReference type="PROSITE-ProRule" id="PRU00108"/>
    </source>
</evidence>
<dbReference type="PANTHER" id="PTHR24323:SF7">
    <property type="entry name" value="HOMEOBOX DOMAIN-CONTAINING PROTEIN"/>
    <property type="match status" value="1"/>
</dbReference>
<dbReference type="SMART" id="SM00389">
    <property type="entry name" value="HOX"/>
    <property type="match status" value="1"/>
</dbReference>
<dbReference type="PROSITE" id="PS50071">
    <property type="entry name" value="HOMEOBOX_2"/>
    <property type="match status" value="1"/>
</dbReference>
<evidence type="ECO:0000259" key="5">
    <source>
        <dbReference type="PROSITE" id="PS50071"/>
    </source>
</evidence>
<dbReference type="EMBL" id="JARQWQ010000016">
    <property type="protein sequence ID" value="KAK2566720.1"/>
    <property type="molecule type" value="Genomic_DNA"/>
</dbReference>
<evidence type="ECO:0000256" key="3">
    <source>
        <dbReference type="RuleBase" id="RU000682"/>
    </source>
</evidence>
<feature type="region of interest" description="Disordered" evidence="4">
    <location>
        <begin position="239"/>
        <end position="267"/>
    </location>
</feature>
<dbReference type="InterPro" id="IPR001356">
    <property type="entry name" value="HD"/>
</dbReference>
<dbReference type="PANTHER" id="PTHR24323">
    <property type="entry name" value="CEH-10 HOMEODOMAIN-CONTAINING HOMOLOG"/>
    <property type="match status" value="1"/>
</dbReference>
<dbReference type="CDD" id="cd00086">
    <property type="entry name" value="homeodomain"/>
    <property type="match status" value="1"/>
</dbReference>
<dbReference type="SUPFAM" id="SSF46689">
    <property type="entry name" value="Homeodomain-like"/>
    <property type="match status" value="1"/>
</dbReference>
<dbReference type="InterPro" id="IPR009057">
    <property type="entry name" value="Homeodomain-like_sf"/>
</dbReference>
<dbReference type="Proteomes" id="UP001249851">
    <property type="component" value="Unassembled WGS sequence"/>
</dbReference>
<dbReference type="AlphaFoldDB" id="A0AAD9VAE7"/>
<evidence type="ECO:0000313" key="6">
    <source>
        <dbReference type="EMBL" id="KAK2566720.1"/>
    </source>
</evidence>
<feature type="domain" description="Homeobox" evidence="5">
    <location>
        <begin position="162"/>
        <end position="222"/>
    </location>
</feature>
<proteinExistence type="predicted"/>
<name>A0AAD9VAE7_ACRCE</name>
<dbReference type="InterPro" id="IPR051775">
    <property type="entry name" value="Homeobox_domain"/>
</dbReference>
<evidence type="ECO:0000256" key="4">
    <source>
        <dbReference type="SAM" id="MobiDB-lite"/>
    </source>
</evidence>
<feature type="DNA-binding region" description="Homeobox" evidence="2">
    <location>
        <begin position="164"/>
        <end position="223"/>
    </location>
</feature>
<dbReference type="Pfam" id="PF00046">
    <property type="entry name" value="Homeodomain"/>
    <property type="match status" value="1"/>
</dbReference>
<reference evidence="6" key="2">
    <citation type="journal article" date="2023" name="Science">
        <title>Genomic signatures of disease resistance in endangered staghorn corals.</title>
        <authorList>
            <person name="Vollmer S.V."/>
            <person name="Selwyn J.D."/>
            <person name="Despard B.A."/>
            <person name="Roesel C.L."/>
        </authorList>
    </citation>
    <scope>NUCLEOTIDE SEQUENCE</scope>
    <source>
        <strain evidence="6">K2</strain>
    </source>
</reference>
<evidence type="ECO:0000313" key="7">
    <source>
        <dbReference type="Proteomes" id="UP001249851"/>
    </source>
</evidence>
<feature type="region of interest" description="Disordered" evidence="4">
    <location>
        <begin position="117"/>
        <end position="168"/>
    </location>
</feature>
<gene>
    <name evidence="6" type="ORF">P5673_009392</name>
</gene>
<dbReference type="GO" id="GO:0006355">
    <property type="term" value="P:regulation of DNA-templated transcription"/>
    <property type="evidence" value="ECO:0007669"/>
    <property type="project" value="TreeGrafter"/>
</dbReference>
<reference evidence="6" key="1">
    <citation type="journal article" date="2023" name="G3 (Bethesda)">
        <title>Whole genome assembly and annotation of the endangered Caribbean coral Acropora cervicornis.</title>
        <authorList>
            <person name="Selwyn J.D."/>
            <person name="Vollmer S.V."/>
        </authorList>
    </citation>
    <scope>NUCLEOTIDE SEQUENCE</scope>
    <source>
        <strain evidence="6">K2</strain>
    </source>
</reference>
<keyword evidence="2 3" id="KW-0238">DNA-binding</keyword>
<protein>
    <submittedName>
        <fullName evidence="6">Pituitary homeobox 3</fullName>
    </submittedName>
</protein>
<evidence type="ECO:0000256" key="1">
    <source>
        <dbReference type="ARBA" id="ARBA00004123"/>
    </source>
</evidence>
<comment type="caution">
    <text evidence="6">The sequence shown here is derived from an EMBL/GenBank/DDBJ whole genome shotgun (WGS) entry which is preliminary data.</text>
</comment>
<dbReference type="GO" id="GO:0000976">
    <property type="term" value="F:transcription cis-regulatory region binding"/>
    <property type="evidence" value="ECO:0007669"/>
    <property type="project" value="TreeGrafter"/>
</dbReference>
<dbReference type="Gene3D" id="1.10.10.60">
    <property type="entry name" value="Homeodomain-like"/>
    <property type="match status" value="1"/>
</dbReference>